<dbReference type="RefSeq" id="YP_009838285.1">
    <property type="nucleotide sequence ID" value="NC_048709.1"/>
</dbReference>
<reference evidence="1 2" key="1">
    <citation type="submission" date="2018-05" db="EMBL/GenBank/DDBJ databases">
        <title>The genome of Vibrio coralliilyticus phage YC.</title>
        <authorList>
            <person name="Benler S."/>
        </authorList>
    </citation>
    <scope>NUCLEOTIDE SEQUENCE [LARGE SCALE GENOMIC DNA]</scope>
</reference>
<sequence length="400" mass="45522">MNNSDRFSQYDTSVIDYIQLTTRDGTVYDIRNMLVEMNIYTSIFQTTMEAGLTLADSMNIISNFPIVGGEKIEVRWRTAGKQTPNVASLRVARIGQRFFQENKSAFQLDLVSEVEWLNSVKRLSRGWEAAHSDIIRDCINDLGYELITDTPSAGITTFASPMWSPLSVAKWALGSARDRHMSPMLLWEDVDGMHLSSAHYLKGQAPAYKLYESPTGFETAGEKVLYNVRELEFGEAREVISQRYEGLGGYTEHMYDFFTKGYTRTKRTYDNFFNNVNQMDSGKIQLGKETTDDIHRPIFTRPDGRQMANSVRHFTDLSLRNNILRTTTIGDHESRVGAVIEFDVLSPQPLPDGQPRNERLIGGSHLVTGIRHILRPAMYLMVRELAKDSYNEKLEGVDND</sequence>
<protein>
    <submittedName>
        <fullName evidence="1">Baseplate hub</fullName>
    </submittedName>
</protein>
<dbReference type="KEGG" id="vg:55608517"/>
<accession>A0A384ZS34</accession>
<organism evidence="1 2">
    <name type="scientific">Vibrio phage YC</name>
    <dbReference type="NCBI Taxonomy" id="2267403"/>
    <lineage>
        <taxon>Viruses</taxon>
        <taxon>Duplodnaviria</taxon>
        <taxon>Heunggongvirae</taxon>
        <taxon>Uroviricota</taxon>
        <taxon>Caudoviricetes</taxon>
        <taxon>Pantevenvirales</taxon>
        <taxon>Ackermannviridae</taxon>
        <taxon>Campanilevirus</taxon>
        <taxon>Campanilevirus YC</taxon>
    </lineage>
</organism>
<keyword evidence="2" id="KW-1185">Reference proteome</keyword>
<proteinExistence type="predicted"/>
<dbReference type="EMBL" id="MH375644">
    <property type="protein sequence ID" value="AXC34439.1"/>
    <property type="molecule type" value="Genomic_DNA"/>
</dbReference>
<evidence type="ECO:0000313" key="1">
    <source>
        <dbReference type="EMBL" id="AXC34439.1"/>
    </source>
</evidence>
<dbReference type="GeneID" id="55608517"/>
<evidence type="ECO:0000313" key="2">
    <source>
        <dbReference type="Proteomes" id="UP000260311"/>
    </source>
</evidence>
<dbReference type="Proteomes" id="UP000260311">
    <property type="component" value="Segment"/>
</dbReference>
<name>A0A384ZS34_9CAUD</name>